<dbReference type="Pfam" id="PF09840">
    <property type="entry name" value="DUF2067"/>
    <property type="match status" value="1"/>
</dbReference>
<evidence type="ECO:0000313" key="1">
    <source>
        <dbReference type="EMBL" id="HII70801.1"/>
    </source>
</evidence>
<dbReference type="InterPro" id="IPR019202">
    <property type="entry name" value="DUF2067"/>
</dbReference>
<dbReference type="GeneID" id="1477362"/>
<gene>
    <name evidence="1" type="ORF">HA336_06165</name>
</gene>
<reference evidence="1" key="1">
    <citation type="journal article" date="2020" name="bioRxiv">
        <title>A rank-normalized archaeal taxonomy based on genome phylogeny resolves widespread incomplete and uneven classifications.</title>
        <authorList>
            <person name="Rinke C."/>
            <person name="Chuvochina M."/>
            <person name="Mussig A.J."/>
            <person name="Chaumeil P.-A."/>
            <person name="Waite D.W."/>
            <person name="Whitman W.B."/>
            <person name="Parks D.H."/>
            <person name="Hugenholtz P."/>
        </authorList>
    </citation>
    <scope>NUCLEOTIDE SEQUENCE</scope>
    <source>
        <strain evidence="1">UBA8853</strain>
    </source>
</reference>
<accession>A0A832TBX8</accession>
<protein>
    <submittedName>
        <fullName evidence="1">DUF2067 family protein</fullName>
    </submittedName>
</protein>
<proteinExistence type="predicted"/>
<sequence length="226" mass="26151">MPKMEKREITFTFPDRDSAQRFLRAVEATQARGVDTVVELRGTRVKVKVFGPHAAVKAHIRKLGELRRTVLSESEEEKQVRLHLSTICREAGAPKIPSELLRDALRRRGYRVRVRGPWITTNAPMSELREFVRELAEAYREARFYAASEPVRRMLAILSHEYDVDPMDLAYEAIERGVLREGEDGRCELREDPKSTERKLEEIASELRKARKGRGKTLEDFLHEPL</sequence>
<organism evidence="1 2">
    <name type="scientific">Methanopyrus kandleri</name>
    <dbReference type="NCBI Taxonomy" id="2320"/>
    <lineage>
        <taxon>Archaea</taxon>
        <taxon>Methanobacteriati</taxon>
        <taxon>Methanobacteriota</taxon>
        <taxon>Methanomada group</taxon>
        <taxon>Methanopyri</taxon>
        <taxon>Methanopyrales</taxon>
        <taxon>Methanopyraceae</taxon>
        <taxon>Methanopyrus</taxon>
    </lineage>
</organism>
<comment type="caution">
    <text evidence="1">The sequence shown here is derived from an EMBL/GenBank/DDBJ whole genome shotgun (WGS) entry which is preliminary data.</text>
</comment>
<dbReference type="AlphaFoldDB" id="A0A832TBX8"/>
<dbReference type="EMBL" id="DUJS01000004">
    <property type="protein sequence ID" value="HII70801.1"/>
    <property type="molecule type" value="Genomic_DNA"/>
</dbReference>
<dbReference type="Proteomes" id="UP000619545">
    <property type="component" value="Unassembled WGS sequence"/>
</dbReference>
<dbReference type="RefSeq" id="WP_011018431.1">
    <property type="nucleotide sequence ID" value="NZ_DUJS01000004.1"/>
</dbReference>
<evidence type="ECO:0000313" key="2">
    <source>
        <dbReference type="Proteomes" id="UP000619545"/>
    </source>
</evidence>
<name>A0A832TBX8_9EURY</name>
<dbReference type="OMA" id="SIQGEPH"/>